<comment type="caution">
    <text evidence="2">The sequence shown here is derived from an EMBL/GenBank/DDBJ whole genome shotgun (WGS) entry which is preliminary data.</text>
</comment>
<evidence type="ECO:0000313" key="3">
    <source>
        <dbReference type="Proteomes" id="UP001396334"/>
    </source>
</evidence>
<dbReference type="EMBL" id="JBBPBN010000023">
    <property type="protein sequence ID" value="KAK9011492.1"/>
    <property type="molecule type" value="Genomic_DNA"/>
</dbReference>
<dbReference type="Gene3D" id="3.90.70.10">
    <property type="entry name" value="Cysteine proteinases"/>
    <property type="match status" value="1"/>
</dbReference>
<proteinExistence type="predicted"/>
<feature type="domain" description="Peptidase C1A papain C-terminal" evidence="1">
    <location>
        <begin position="26"/>
        <end position="85"/>
    </location>
</feature>
<accession>A0ABR2RF27</accession>
<evidence type="ECO:0000313" key="2">
    <source>
        <dbReference type="EMBL" id="KAK9011492.1"/>
    </source>
</evidence>
<sequence>MAAVNNATLGCKGRPLWHSNRDGCEEICESEAIRAVGDEEDGDGTKYWLVKNSWGSSWVEQGYIRMQRDVDAKEGLSDIAMQASHPIA</sequence>
<protein>
    <recommendedName>
        <fullName evidence="1">Peptidase C1A papain C-terminal domain-containing protein</fullName>
    </recommendedName>
</protein>
<gene>
    <name evidence="2" type="ORF">V6N11_044340</name>
</gene>
<evidence type="ECO:0000259" key="1">
    <source>
        <dbReference type="Pfam" id="PF00112"/>
    </source>
</evidence>
<organism evidence="2 3">
    <name type="scientific">Hibiscus sabdariffa</name>
    <name type="common">roselle</name>
    <dbReference type="NCBI Taxonomy" id="183260"/>
    <lineage>
        <taxon>Eukaryota</taxon>
        <taxon>Viridiplantae</taxon>
        <taxon>Streptophyta</taxon>
        <taxon>Embryophyta</taxon>
        <taxon>Tracheophyta</taxon>
        <taxon>Spermatophyta</taxon>
        <taxon>Magnoliopsida</taxon>
        <taxon>eudicotyledons</taxon>
        <taxon>Gunneridae</taxon>
        <taxon>Pentapetalae</taxon>
        <taxon>rosids</taxon>
        <taxon>malvids</taxon>
        <taxon>Malvales</taxon>
        <taxon>Malvaceae</taxon>
        <taxon>Malvoideae</taxon>
        <taxon>Hibiscus</taxon>
    </lineage>
</organism>
<keyword evidence="3" id="KW-1185">Reference proteome</keyword>
<dbReference type="InterPro" id="IPR038765">
    <property type="entry name" value="Papain-like_cys_pep_sf"/>
</dbReference>
<dbReference type="Proteomes" id="UP001396334">
    <property type="component" value="Unassembled WGS sequence"/>
</dbReference>
<reference evidence="2 3" key="1">
    <citation type="journal article" date="2024" name="G3 (Bethesda)">
        <title>Genome assembly of Hibiscus sabdariffa L. provides insights into metabolisms of medicinal natural products.</title>
        <authorList>
            <person name="Kim T."/>
        </authorList>
    </citation>
    <scope>NUCLEOTIDE SEQUENCE [LARGE SCALE GENOMIC DNA]</scope>
    <source>
        <strain evidence="2">TK-2024</strain>
        <tissue evidence="2">Old leaves</tissue>
    </source>
</reference>
<dbReference type="InterPro" id="IPR000668">
    <property type="entry name" value="Peptidase_C1A_C"/>
</dbReference>
<dbReference type="SUPFAM" id="SSF54001">
    <property type="entry name" value="Cysteine proteinases"/>
    <property type="match status" value="1"/>
</dbReference>
<name>A0ABR2RF27_9ROSI</name>
<dbReference type="Pfam" id="PF00112">
    <property type="entry name" value="Peptidase_C1"/>
    <property type="match status" value="1"/>
</dbReference>